<dbReference type="SUPFAM" id="SSF56672">
    <property type="entry name" value="DNA/RNA polymerases"/>
    <property type="match status" value="1"/>
</dbReference>
<dbReference type="VEuPathDB" id="VectorBase:SCAU002137"/>
<dbReference type="Gene3D" id="3.30.70.270">
    <property type="match status" value="1"/>
</dbReference>
<sequence length="113" mass="12863">MEESGVIKPSSSPWCFPVVLVKKKGGSTRFCINYRMLDDVTKKDSYLLLRIDDTLDTLAGTKWFSTVDLQSGSWQEEIAKKDKEKTAFGVNGGFWQLNVMPFGLCHARLPWRD</sequence>
<name>A0A1I8NUH7_STOCA</name>
<dbReference type="EnsemblMetazoa" id="SCAU002137-RA">
    <property type="protein sequence ID" value="SCAU002137-PA"/>
    <property type="gene ID" value="SCAU002137"/>
</dbReference>
<reference evidence="2" key="1">
    <citation type="submission" date="2020-05" db="UniProtKB">
        <authorList>
            <consortium name="EnsemblMetazoa"/>
        </authorList>
    </citation>
    <scope>IDENTIFICATION</scope>
    <source>
        <strain evidence="2">USDA</strain>
    </source>
</reference>
<dbReference type="Proteomes" id="UP000095300">
    <property type="component" value="Unassembled WGS sequence"/>
</dbReference>
<evidence type="ECO:0000259" key="1">
    <source>
        <dbReference type="Pfam" id="PF00078"/>
    </source>
</evidence>
<feature type="domain" description="Reverse transcriptase" evidence="1">
    <location>
        <begin position="21"/>
        <end position="104"/>
    </location>
</feature>
<dbReference type="InterPro" id="IPR000477">
    <property type="entry name" value="RT_dom"/>
</dbReference>
<organism evidence="2 3">
    <name type="scientific">Stomoxys calcitrans</name>
    <name type="common">Stable fly</name>
    <name type="synonym">Conops calcitrans</name>
    <dbReference type="NCBI Taxonomy" id="35570"/>
    <lineage>
        <taxon>Eukaryota</taxon>
        <taxon>Metazoa</taxon>
        <taxon>Ecdysozoa</taxon>
        <taxon>Arthropoda</taxon>
        <taxon>Hexapoda</taxon>
        <taxon>Insecta</taxon>
        <taxon>Pterygota</taxon>
        <taxon>Neoptera</taxon>
        <taxon>Endopterygota</taxon>
        <taxon>Diptera</taxon>
        <taxon>Brachycera</taxon>
        <taxon>Muscomorpha</taxon>
        <taxon>Muscoidea</taxon>
        <taxon>Muscidae</taxon>
        <taxon>Stomoxys</taxon>
    </lineage>
</organism>
<accession>A0A1I8NUH7</accession>
<protein>
    <recommendedName>
        <fullName evidence="1">Reverse transcriptase domain-containing protein</fullName>
    </recommendedName>
</protein>
<dbReference type="CDD" id="cd01647">
    <property type="entry name" value="RT_LTR"/>
    <property type="match status" value="1"/>
</dbReference>
<dbReference type="Pfam" id="PF00078">
    <property type="entry name" value="RVT_1"/>
    <property type="match status" value="1"/>
</dbReference>
<dbReference type="InterPro" id="IPR043502">
    <property type="entry name" value="DNA/RNA_pol_sf"/>
</dbReference>
<dbReference type="GO" id="GO:0071897">
    <property type="term" value="P:DNA biosynthetic process"/>
    <property type="evidence" value="ECO:0007669"/>
    <property type="project" value="UniProtKB-ARBA"/>
</dbReference>
<proteinExistence type="predicted"/>
<keyword evidence="3" id="KW-1185">Reference proteome</keyword>
<dbReference type="Gene3D" id="3.10.10.10">
    <property type="entry name" value="HIV Type 1 Reverse Transcriptase, subunit A, domain 1"/>
    <property type="match status" value="1"/>
</dbReference>
<evidence type="ECO:0000313" key="2">
    <source>
        <dbReference type="EnsemblMetazoa" id="SCAU002137-PA"/>
    </source>
</evidence>
<dbReference type="AlphaFoldDB" id="A0A1I8NUH7"/>
<dbReference type="PANTHER" id="PTHR24559">
    <property type="entry name" value="TRANSPOSON TY3-I GAG-POL POLYPROTEIN"/>
    <property type="match status" value="1"/>
</dbReference>
<dbReference type="STRING" id="35570.A0A1I8NUH7"/>
<dbReference type="InterPro" id="IPR053134">
    <property type="entry name" value="RNA-dir_DNA_polymerase"/>
</dbReference>
<gene>
    <name evidence="2" type="primary">106089899</name>
</gene>
<evidence type="ECO:0000313" key="3">
    <source>
        <dbReference type="Proteomes" id="UP000095300"/>
    </source>
</evidence>
<dbReference type="InterPro" id="IPR043128">
    <property type="entry name" value="Rev_trsase/Diguanyl_cyclase"/>
</dbReference>
<dbReference type="PANTHER" id="PTHR24559:SF444">
    <property type="entry name" value="REVERSE TRANSCRIPTASE DOMAIN-CONTAINING PROTEIN"/>
    <property type="match status" value="1"/>
</dbReference>